<dbReference type="InterPro" id="IPR028082">
    <property type="entry name" value="Peripla_BP_I"/>
</dbReference>
<accession>A0ABW5T1W6</accession>
<dbReference type="Proteomes" id="UP001597520">
    <property type="component" value="Unassembled WGS sequence"/>
</dbReference>
<dbReference type="RefSeq" id="WP_380712999.1">
    <property type="nucleotide sequence ID" value="NZ_JBHUML010000002.1"/>
</dbReference>
<evidence type="ECO:0000256" key="1">
    <source>
        <dbReference type="ARBA" id="ARBA00023015"/>
    </source>
</evidence>
<evidence type="ECO:0000313" key="6">
    <source>
        <dbReference type="EMBL" id="MFD2705766.1"/>
    </source>
</evidence>
<dbReference type="InterPro" id="IPR000843">
    <property type="entry name" value="HTH_LacI"/>
</dbReference>
<organism evidence="6 7">
    <name type="scientific">Salibacterium lacus</name>
    <dbReference type="NCBI Taxonomy" id="1898109"/>
    <lineage>
        <taxon>Bacteria</taxon>
        <taxon>Bacillati</taxon>
        <taxon>Bacillota</taxon>
        <taxon>Bacilli</taxon>
        <taxon>Bacillales</taxon>
        <taxon>Bacillaceae</taxon>
    </lineage>
</organism>
<dbReference type="Pfam" id="PF00532">
    <property type="entry name" value="Peripla_BP_1"/>
    <property type="match status" value="1"/>
</dbReference>
<dbReference type="GO" id="GO:0003677">
    <property type="term" value="F:DNA binding"/>
    <property type="evidence" value="ECO:0007669"/>
    <property type="project" value="UniProtKB-KW"/>
</dbReference>
<comment type="caution">
    <text evidence="6">The sequence shown here is derived from an EMBL/GenBank/DDBJ whole genome shotgun (WGS) entry which is preliminary data.</text>
</comment>
<dbReference type="EMBL" id="JBHUML010000002">
    <property type="protein sequence ID" value="MFD2705766.1"/>
    <property type="molecule type" value="Genomic_DNA"/>
</dbReference>
<proteinExistence type="predicted"/>
<dbReference type="CDD" id="cd06267">
    <property type="entry name" value="PBP1_LacI_sugar_binding-like"/>
    <property type="match status" value="1"/>
</dbReference>
<evidence type="ECO:0000256" key="2">
    <source>
        <dbReference type="ARBA" id="ARBA00023125"/>
    </source>
</evidence>
<dbReference type="PROSITE" id="PS50943">
    <property type="entry name" value="HTH_CROC1"/>
    <property type="match status" value="1"/>
</dbReference>
<dbReference type="Pfam" id="PF00356">
    <property type="entry name" value="LacI"/>
    <property type="match status" value="1"/>
</dbReference>
<feature type="domain" description="HTH cro/C1-type" evidence="5">
    <location>
        <begin position="2"/>
        <end position="47"/>
    </location>
</feature>
<dbReference type="PROSITE" id="PS50932">
    <property type="entry name" value="HTH_LACI_2"/>
    <property type="match status" value="1"/>
</dbReference>
<keyword evidence="1" id="KW-0805">Transcription regulation</keyword>
<dbReference type="InterPro" id="IPR010982">
    <property type="entry name" value="Lambda_DNA-bd_dom_sf"/>
</dbReference>
<keyword evidence="3" id="KW-0804">Transcription</keyword>
<dbReference type="SUPFAM" id="SSF53822">
    <property type="entry name" value="Periplasmic binding protein-like I"/>
    <property type="match status" value="1"/>
</dbReference>
<gene>
    <name evidence="6" type="ORF">ACFSUB_09805</name>
</gene>
<keyword evidence="2 6" id="KW-0238">DNA-binding</keyword>
<dbReference type="Gene3D" id="1.10.260.40">
    <property type="entry name" value="lambda repressor-like DNA-binding domains"/>
    <property type="match status" value="1"/>
</dbReference>
<reference evidence="7" key="1">
    <citation type="journal article" date="2019" name="Int. J. Syst. Evol. Microbiol.">
        <title>The Global Catalogue of Microorganisms (GCM) 10K type strain sequencing project: providing services to taxonomists for standard genome sequencing and annotation.</title>
        <authorList>
            <consortium name="The Broad Institute Genomics Platform"/>
            <consortium name="The Broad Institute Genome Sequencing Center for Infectious Disease"/>
            <person name="Wu L."/>
            <person name="Ma J."/>
        </authorList>
    </citation>
    <scope>NUCLEOTIDE SEQUENCE [LARGE SCALE GENOMIC DNA]</scope>
    <source>
        <strain evidence="7">KCTC 33792</strain>
    </source>
</reference>
<dbReference type="InterPro" id="IPR001761">
    <property type="entry name" value="Peripla_BP/Lac1_sug-bd_dom"/>
</dbReference>
<feature type="domain" description="HTH lacI-type" evidence="4">
    <location>
        <begin position="3"/>
        <end position="57"/>
    </location>
</feature>
<dbReference type="InterPro" id="IPR001387">
    <property type="entry name" value="Cro/C1-type_HTH"/>
</dbReference>
<dbReference type="PANTHER" id="PTHR30146">
    <property type="entry name" value="LACI-RELATED TRANSCRIPTIONAL REPRESSOR"/>
    <property type="match status" value="1"/>
</dbReference>
<evidence type="ECO:0000259" key="5">
    <source>
        <dbReference type="PROSITE" id="PS50943"/>
    </source>
</evidence>
<evidence type="ECO:0000313" key="7">
    <source>
        <dbReference type="Proteomes" id="UP001597520"/>
    </source>
</evidence>
<dbReference type="SMART" id="SM00354">
    <property type="entry name" value="HTH_LACI"/>
    <property type="match status" value="1"/>
</dbReference>
<keyword evidence="7" id="KW-1185">Reference proteome</keyword>
<sequence>MKVTMKKIAEEVGVSVTTVSHVVNGTKKISSEKYNQIMEIIRKHNYVPNYSAKNLRSQSTKTAGLIVPSFPDSYVTGYINSISRRAKEMGYNLLFINTDEDVDYEQETLKLLHSNMADGIILSPSAKIEEYGSYSEELLDSSLPIVLISRYHEAFQHAPFVTQDDFQAGYDAAIHLLQHGHRDIGLIYAVSGISPTKYRIDGYKKALEEYGVSFNENYLEKGHATVEGSRKAVKSLLEKNREITAVFVLSDLMTIGTMSGLKEMNKKIPDEVALIGFGDFPSASIMDPPVTNISLSPDTLGQTAFDLLLNKINNPGYDKTVHIPNFLITRKSCGC</sequence>
<evidence type="ECO:0000259" key="4">
    <source>
        <dbReference type="PROSITE" id="PS50932"/>
    </source>
</evidence>
<dbReference type="SUPFAM" id="SSF47413">
    <property type="entry name" value="lambda repressor-like DNA-binding domains"/>
    <property type="match status" value="1"/>
</dbReference>
<name>A0ABW5T1W6_9BACI</name>
<evidence type="ECO:0000256" key="3">
    <source>
        <dbReference type="ARBA" id="ARBA00023163"/>
    </source>
</evidence>
<dbReference type="Gene3D" id="3.40.50.2300">
    <property type="match status" value="2"/>
</dbReference>
<protein>
    <submittedName>
        <fullName evidence="6">LacI family DNA-binding transcriptional regulator</fullName>
    </submittedName>
</protein>
<dbReference type="PANTHER" id="PTHR30146:SF109">
    <property type="entry name" value="HTH-TYPE TRANSCRIPTIONAL REGULATOR GALS"/>
    <property type="match status" value="1"/>
</dbReference>